<reference evidence="1 2" key="1">
    <citation type="submission" date="2012-01" db="EMBL/GenBank/DDBJ databases">
        <title>Complete sequence of Desulfotomaculum gibsoniae DSM 7213.</title>
        <authorList>
            <consortium name="US DOE Joint Genome Institute"/>
            <person name="Lucas S."/>
            <person name="Han J."/>
            <person name="Lapidus A."/>
            <person name="Cheng J.-F."/>
            <person name="Goodwin L."/>
            <person name="Pitluck S."/>
            <person name="Peters L."/>
            <person name="Ovchinnikova G."/>
            <person name="Teshima H."/>
            <person name="Detter J.C."/>
            <person name="Han C."/>
            <person name="Tapia R."/>
            <person name="Land M."/>
            <person name="Hauser L."/>
            <person name="Kyrpides N."/>
            <person name="Ivanova N."/>
            <person name="Pagani I."/>
            <person name="Parshina S."/>
            <person name="Plugge C."/>
            <person name="Muyzer G."/>
            <person name="Kuever J."/>
            <person name="Ivanova A."/>
            <person name="Nazina T."/>
            <person name="Klenk H.-P."/>
            <person name="Brambilla E."/>
            <person name="Spring S."/>
            <person name="Stams A.F."/>
            <person name="Woyke T."/>
        </authorList>
    </citation>
    <scope>NUCLEOTIDE SEQUENCE [LARGE SCALE GENOMIC DNA]</scope>
    <source>
        <strain evidence="1 2">DSM 7213</strain>
    </source>
</reference>
<protein>
    <submittedName>
        <fullName evidence="1">Uncharacterized protein</fullName>
    </submittedName>
</protein>
<dbReference type="AlphaFoldDB" id="R4KJL1"/>
<organism evidence="1 2">
    <name type="scientific">Desulfoscipio gibsoniae DSM 7213</name>
    <dbReference type="NCBI Taxonomy" id="767817"/>
    <lineage>
        <taxon>Bacteria</taxon>
        <taxon>Bacillati</taxon>
        <taxon>Bacillota</taxon>
        <taxon>Clostridia</taxon>
        <taxon>Eubacteriales</taxon>
        <taxon>Desulfallaceae</taxon>
        <taxon>Desulfoscipio</taxon>
    </lineage>
</organism>
<dbReference type="Proteomes" id="UP000013520">
    <property type="component" value="Chromosome"/>
</dbReference>
<keyword evidence="2" id="KW-1185">Reference proteome</keyword>
<evidence type="ECO:0000313" key="2">
    <source>
        <dbReference type="Proteomes" id="UP000013520"/>
    </source>
</evidence>
<dbReference type="HOGENOM" id="CLU_3060846_0_0_9"/>
<dbReference type="KEGG" id="dgi:Desgi_3481"/>
<name>R4KJL1_9FIRM</name>
<evidence type="ECO:0000313" key="1">
    <source>
        <dbReference type="EMBL" id="AGL02814.1"/>
    </source>
</evidence>
<accession>R4KJL1</accession>
<dbReference type="EMBL" id="CP003273">
    <property type="protein sequence ID" value="AGL02814.1"/>
    <property type="molecule type" value="Genomic_DNA"/>
</dbReference>
<proteinExistence type="predicted"/>
<gene>
    <name evidence="1" type="ORF">Desgi_3481</name>
</gene>
<sequence>MDYYKNKLNYTLNSKEFPNHQRNHICVGSMHLWIFTMDPNVKTRFFKFKATLG</sequence>